<keyword evidence="1" id="KW-0812">Transmembrane</keyword>
<evidence type="ECO:0000313" key="2">
    <source>
        <dbReference type="EMBL" id="BAS01530.1"/>
    </source>
</evidence>
<organism evidence="2">
    <name type="scientific">Lotharella vacuolata</name>
    <dbReference type="NCBI Taxonomy" id="74820"/>
    <lineage>
        <taxon>Eukaryota</taxon>
        <taxon>Sar</taxon>
        <taxon>Rhizaria</taxon>
        <taxon>Cercozoa</taxon>
        <taxon>Chlorarachniophyceae</taxon>
        <taxon>Lotharella</taxon>
    </lineage>
</organism>
<geneLocation type="nucleomorph" evidence="2"/>
<keyword evidence="2" id="KW-0542">Nucleomorph</keyword>
<sequence>MHTYNCLYKDMVTFLDYDIFNDSLLKKIVLFICEDTNLKTVKIDLDTVFTYSDYLLFSFLIKNPIIFFFFVKIIISKKIKTFIYKYFFNKKIFNKKINISFNIIGNIIKNITNFNHYIGKLVKCSGSVVKKENINLCFVQKIYFNEFLSLIHENNMNFFSKYHILSDIGLNFNNYINNIDFGFSKLKNFGFLKVITNIPFKPLHFINLFVEKYFFEHVIPGDNIECGGIFLVFFLNKGPKCQLNAKISMISVKNYLKNKKSHQFVYLFLEVLFSIAIHRFMYIWYSLEKNFLITDYFPIGFKKIFLLMFTGVNKNKKSDNIYKFKKLSFLLLYEKDILKKQLSIIINYLCDENITVGHFSFEVMFDYGLNFELQVYKKILFNLISITSKKIILINELNRLNSNSVFFFHELIEHQILNFSNLGHFVKIYLDANYITFLKNNRDYKCLTFYMFNHHQFSLYIQKYDLVFNSCKIKKKDENFKISTYLQFKHLHFELNTIKLDKMCNYIIVNRCQKPLISTFSSIKKFLIYVNKNEKKIFYSKKTKVLLKLLFYKLRVISIYKKKYFINFLISRFSSTLIKVSILNSLIRISSKILIFDIVQSIYLLQFFQFSNIFS</sequence>
<dbReference type="AlphaFoldDB" id="A0A0H5BK31"/>
<name>A0A0H5BK31_9EUKA</name>
<evidence type="ECO:0000256" key="1">
    <source>
        <dbReference type="SAM" id="Phobius"/>
    </source>
</evidence>
<protein>
    <submittedName>
        <fullName evidence="2">MCM-domain-containing protein</fullName>
    </submittedName>
</protein>
<gene>
    <name evidence="2" type="primary">mcm-like</name>
</gene>
<accession>A0A0H5BK31</accession>
<keyword evidence="1" id="KW-0472">Membrane</keyword>
<feature type="transmembrane region" description="Helical" evidence="1">
    <location>
        <begin position="264"/>
        <end position="285"/>
    </location>
</feature>
<keyword evidence="1" id="KW-1133">Transmembrane helix</keyword>
<feature type="transmembrane region" description="Helical" evidence="1">
    <location>
        <begin position="54"/>
        <end position="75"/>
    </location>
</feature>
<reference evidence="2" key="1">
    <citation type="journal article" date="2015" name="Genome Biol. Evol.">
        <title>Nucleomorph Genome Sequences of Two Chlorarachniophytes, Amorphochlora amoebiformis and Lotharella vacuolata.</title>
        <authorList>
            <person name="Suzuki S."/>
            <person name="Shirato S."/>
            <person name="Hirakawa Y."/>
            <person name="Ishida K."/>
        </authorList>
    </citation>
    <scope>NUCLEOTIDE SEQUENCE</scope>
    <source>
        <strain evidence="2">CCMP240</strain>
    </source>
</reference>
<dbReference type="EMBL" id="AB996600">
    <property type="protein sequence ID" value="BAS01530.1"/>
    <property type="molecule type" value="Genomic_DNA"/>
</dbReference>
<proteinExistence type="predicted"/>